<dbReference type="Proteomes" id="UP001515480">
    <property type="component" value="Unassembled WGS sequence"/>
</dbReference>
<evidence type="ECO:0000313" key="1">
    <source>
        <dbReference type="EMBL" id="KAL1510955.1"/>
    </source>
</evidence>
<protein>
    <recommendedName>
        <fullName evidence="3">Hexosyltransferase</fullName>
    </recommendedName>
</protein>
<organism evidence="1 2">
    <name type="scientific">Prymnesium parvum</name>
    <name type="common">Toxic golden alga</name>
    <dbReference type="NCBI Taxonomy" id="97485"/>
    <lineage>
        <taxon>Eukaryota</taxon>
        <taxon>Haptista</taxon>
        <taxon>Haptophyta</taxon>
        <taxon>Prymnesiophyceae</taxon>
        <taxon>Prymnesiales</taxon>
        <taxon>Prymnesiaceae</taxon>
        <taxon>Prymnesium</taxon>
    </lineage>
</organism>
<reference evidence="1 2" key="1">
    <citation type="journal article" date="2024" name="Science">
        <title>Giant polyketide synthase enzymes in the biosynthesis of giant marine polyether toxins.</title>
        <authorList>
            <person name="Fallon T.R."/>
            <person name="Shende V.V."/>
            <person name="Wierzbicki I.H."/>
            <person name="Pendleton A.L."/>
            <person name="Watervoot N.F."/>
            <person name="Auber R.P."/>
            <person name="Gonzalez D.J."/>
            <person name="Wisecaver J.H."/>
            <person name="Moore B.S."/>
        </authorList>
    </citation>
    <scope>NUCLEOTIDE SEQUENCE [LARGE SCALE GENOMIC DNA]</scope>
    <source>
        <strain evidence="1 2">12B1</strain>
    </source>
</reference>
<name>A0AB34J2U0_PRYPA</name>
<dbReference type="EMBL" id="JBGBPQ010000014">
    <property type="protein sequence ID" value="KAL1510955.1"/>
    <property type="molecule type" value="Genomic_DNA"/>
</dbReference>
<accession>A0AB34J2U0</accession>
<evidence type="ECO:0008006" key="3">
    <source>
        <dbReference type="Google" id="ProtNLM"/>
    </source>
</evidence>
<sequence length="337" mass="37748">MDHLFDATTPSCAPGRPLLNGSHQEGAFWRGNSNAALPNRTQWQLLRQRRGLVFALYGRAHSNELPAWEQTWLRGRPYVFIPDAPAGPHAAFYKPLQLGSAGRDHIANTPADANMIWAVILANLSFPDARWVFVVDSDTFVFPAAIWDVAQQYDSTEAHLIGATGFSQTYSCAPCARHIARNRSSSRAIKGQQTRSQSCRCFCPVCVQQGQAGPQYVLDTERGTAHYEQHPVFAYGGHGILLSRGLLDRLPHEYFSRCARRLICGASDQRLRQCIQHLQPHLKNTNANRKFFLAANLSFKEAGMARGSSPDLDRSNHTRQRVLDVFAERRILSVEHT</sequence>
<evidence type="ECO:0000313" key="2">
    <source>
        <dbReference type="Proteomes" id="UP001515480"/>
    </source>
</evidence>
<keyword evidence="2" id="KW-1185">Reference proteome</keyword>
<dbReference type="PANTHER" id="PTHR10811">
    <property type="entry name" value="FRINGE-RELATED"/>
    <property type="match status" value="1"/>
</dbReference>
<dbReference type="AlphaFoldDB" id="A0AB34J2U0"/>
<comment type="caution">
    <text evidence="1">The sequence shown here is derived from an EMBL/GenBank/DDBJ whole genome shotgun (WGS) entry which is preliminary data.</text>
</comment>
<proteinExistence type="predicted"/>
<gene>
    <name evidence="1" type="ORF">AB1Y20_005781</name>
</gene>
<dbReference type="Gene3D" id="3.90.550.50">
    <property type="match status" value="1"/>
</dbReference>